<evidence type="ECO:0000313" key="3">
    <source>
        <dbReference type="Proteomes" id="UP000002009"/>
    </source>
</evidence>
<feature type="compositionally biased region" description="Basic and acidic residues" evidence="1">
    <location>
        <begin position="189"/>
        <end position="199"/>
    </location>
</feature>
<sequence length="208" mass="21836">MSTIWHPDLLNEDPVIVKEEPDDDHHTPPAVNVEPPADDHGEDEKTEDLAGKMSTIWRPDLDRLRASIAEMEGSESEEEEKDATKKGVKRKRAPPTKGPCEHGVKYRSHALGARSAVGLDSVSTVVSAVDARSAVGLESASTVVSALSARSVVGAQSASTVVGAVTARSAAGLKSASTIVFALGARSARESDQLNRDSNDATDTDSGP</sequence>
<feature type="compositionally biased region" description="Acidic residues" evidence="1">
    <location>
        <begin position="72"/>
        <end position="81"/>
    </location>
</feature>
<dbReference type="Proteomes" id="UP000002009">
    <property type="component" value="Chromosome 12"/>
</dbReference>
<dbReference type="RefSeq" id="XP_002509406.1">
    <property type="nucleotide sequence ID" value="XM_002509360.1"/>
</dbReference>
<accession>C1FJV2</accession>
<proteinExistence type="predicted"/>
<gene>
    <name evidence="2" type="ORF">MICPUN_62853</name>
</gene>
<evidence type="ECO:0000313" key="2">
    <source>
        <dbReference type="EMBL" id="ACO70664.1"/>
    </source>
</evidence>
<dbReference type="KEGG" id="mis:MICPUN_62853"/>
<feature type="region of interest" description="Disordered" evidence="1">
    <location>
        <begin position="67"/>
        <end position="103"/>
    </location>
</feature>
<dbReference type="InParanoid" id="C1FJV2"/>
<name>C1FJV2_MICCC</name>
<feature type="compositionally biased region" description="Basic and acidic residues" evidence="1">
    <location>
        <begin position="37"/>
        <end position="50"/>
    </location>
</feature>
<dbReference type="GeneID" id="8248039"/>
<dbReference type="EMBL" id="CP001577">
    <property type="protein sequence ID" value="ACO70664.1"/>
    <property type="molecule type" value="Genomic_DNA"/>
</dbReference>
<evidence type="ECO:0000256" key="1">
    <source>
        <dbReference type="SAM" id="MobiDB-lite"/>
    </source>
</evidence>
<keyword evidence="3" id="KW-1185">Reference proteome</keyword>
<feature type="compositionally biased region" description="Basic and acidic residues" evidence="1">
    <location>
        <begin position="15"/>
        <end position="27"/>
    </location>
</feature>
<organism evidence="2 3">
    <name type="scientific">Micromonas commoda (strain RCC299 / NOUM17 / CCMP2709)</name>
    <name type="common">Picoplanktonic green alga</name>
    <dbReference type="NCBI Taxonomy" id="296587"/>
    <lineage>
        <taxon>Eukaryota</taxon>
        <taxon>Viridiplantae</taxon>
        <taxon>Chlorophyta</taxon>
        <taxon>Mamiellophyceae</taxon>
        <taxon>Mamiellales</taxon>
        <taxon>Mamiellaceae</taxon>
        <taxon>Micromonas</taxon>
    </lineage>
</organism>
<feature type="region of interest" description="Disordered" evidence="1">
    <location>
        <begin position="189"/>
        <end position="208"/>
    </location>
</feature>
<feature type="region of interest" description="Disordered" evidence="1">
    <location>
        <begin position="1"/>
        <end position="55"/>
    </location>
</feature>
<dbReference type="AlphaFoldDB" id="C1FJV2"/>
<protein>
    <submittedName>
        <fullName evidence="2">Uncharacterized protein</fullName>
    </submittedName>
</protein>
<reference evidence="2 3" key="1">
    <citation type="journal article" date="2009" name="Science">
        <title>Green evolution and dynamic adaptations revealed by genomes of the marine picoeukaryotes Micromonas.</title>
        <authorList>
            <person name="Worden A.Z."/>
            <person name="Lee J.H."/>
            <person name="Mock T."/>
            <person name="Rouze P."/>
            <person name="Simmons M.P."/>
            <person name="Aerts A.L."/>
            <person name="Allen A.E."/>
            <person name="Cuvelier M.L."/>
            <person name="Derelle E."/>
            <person name="Everett M.V."/>
            <person name="Foulon E."/>
            <person name="Grimwood J."/>
            <person name="Gundlach H."/>
            <person name="Henrissat B."/>
            <person name="Napoli C."/>
            <person name="McDonald S.M."/>
            <person name="Parker M.S."/>
            <person name="Rombauts S."/>
            <person name="Salamov A."/>
            <person name="Von Dassow P."/>
            <person name="Badger J.H."/>
            <person name="Coutinho P.M."/>
            <person name="Demir E."/>
            <person name="Dubchak I."/>
            <person name="Gentemann C."/>
            <person name="Eikrem W."/>
            <person name="Gready J.E."/>
            <person name="John U."/>
            <person name="Lanier W."/>
            <person name="Lindquist E.A."/>
            <person name="Lucas S."/>
            <person name="Mayer K.F."/>
            <person name="Moreau H."/>
            <person name="Not F."/>
            <person name="Otillar R."/>
            <person name="Panaud O."/>
            <person name="Pangilinan J."/>
            <person name="Paulsen I."/>
            <person name="Piegu B."/>
            <person name="Poliakov A."/>
            <person name="Robbens S."/>
            <person name="Schmutz J."/>
            <person name="Toulza E."/>
            <person name="Wyss T."/>
            <person name="Zelensky A."/>
            <person name="Zhou K."/>
            <person name="Armbrust E.V."/>
            <person name="Bhattacharya D."/>
            <person name="Goodenough U.W."/>
            <person name="Van de Peer Y."/>
            <person name="Grigoriev I.V."/>
        </authorList>
    </citation>
    <scope>NUCLEOTIDE SEQUENCE [LARGE SCALE GENOMIC DNA]</scope>
    <source>
        <strain evidence="3">RCC299 / NOUM17</strain>
    </source>
</reference>